<evidence type="ECO:0000256" key="6">
    <source>
        <dbReference type="ARBA" id="ARBA00023136"/>
    </source>
</evidence>
<name>A0A0F9R116_9ZZZZ</name>
<feature type="transmembrane region" description="Helical" evidence="7">
    <location>
        <begin position="111"/>
        <end position="134"/>
    </location>
</feature>
<gene>
    <name evidence="8" type="ORF">LCGC14_0652850</name>
</gene>
<feature type="transmembrane region" description="Helical" evidence="7">
    <location>
        <begin position="68"/>
        <end position="90"/>
    </location>
</feature>
<dbReference type="GO" id="GO:0005886">
    <property type="term" value="C:plasma membrane"/>
    <property type="evidence" value="ECO:0007669"/>
    <property type="project" value="TreeGrafter"/>
</dbReference>
<evidence type="ECO:0008006" key="9">
    <source>
        <dbReference type="Google" id="ProtNLM"/>
    </source>
</evidence>
<comment type="subcellular location">
    <subcellularLocation>
        <location evidence="1">Membrane</location>
        <topology evidence="1">Multi-pass membrane protein</topology>
    </subcellularLocation>
</comment>
<feature type="transmembrane region" description="Helical" evidence="7">
    <location>
        <begin position="358"/>
        <end position="379"/>
    </location>
</feature>
<dbReference type="Pfam" id="PF00474">
    <property type="entry name" value="SSF"/>
    <property type="match status" value="1"/>
</dbReference>
<dbReference type="PROSITE" id="PS50283">
    <property type="entry name" value="NA_SOLUT_SYMP_3"/>
    <property type="match status" value="1"/>
</dbReference>
<feature type="transmembrane region" description="Helical" evidence="7">
    <location>
        <begin position="391"/>
        <end position="411"/>
    </location>
</feature>
<dbReference type="CDD" id="cd10322">
    <property type="entry name" value="SLC5sbd"/>
    <property type="match status" value="1"/>
</dbReference>
<comment type="caution">
    <text evidence="8">The sequence shown here is derived from an EMBL/GenBank/DDBJ whole genome shotgun (WGS) entry which is preliminary data.</text>
</comment>
<feature type="transmembrane region" description="Helical" evidence="7">
    <location>
        <begin position="6"/>
        <end position="21"/>
    </location>
</feature>
<dbReference type="Gene3D" id="1.20.1730.10">
    <property type="entry name" value="Sodium/glucose cotransporter"/>
    <property type="match status" value="1"/>
</dbReference>
<dbReference type="PANTHER" id="PTHR48086:SF7">
    <property type="entry name" value="SODIUM-SOLUTE SYMPORTER-RELATED"/>
    <property type="match status" value="1"/>
</dbReference>
<feature type="transmembrane region" description="Helical" evidence="7">
    <location>
        <begin position="316"/>
        <end position="337"/>
    </location>
</feature>
<keyword evidence="5 7" id="KW-1133">Transmembrane helix</keyword>
<dbReference type="AlphaFoldDB" id="A0A0F9R116"/>
<keyword evidence="4 7" id="KW-0812">Transmembrane</keyword>
<feature type="transmembrane region" description="Helical" evidence="7">
    <location>
        <begin position="263"/>
        <end position="285"/>
    </location>
</feature>
<feature type="transmembrane region" description="Helical" evidence="7">
    <location>
        <begin position="154"/>
        <end position="175"/>
    </location>
</feature>
<proteinExistence type="inferred from homology"/>
<reference evidence="8" key="1">
    <citation type="journal article" date="2015" name="Nature">
        <title>Complex archaea that bridge the gap between prokaryotes and eukaryotes.</title>
        <authorList>
            <person name="Spang A."/>
            <person name="Saw J.H."/>
            <person name="Jorgensen S.L."/>
            <person name="Zaremba-Niedzwiedzka K."/>
            <person name="Martijn J."/>
            <person name="Lind A.E."/>
            <person name="van Eijk R."/>
            <person name="Schleper C."/>
            <person name="Guy L."/>
            <person name="Ettema T.J."/>
        </authorList>
    </citation>
    <scope>NUCLEOTIDE SEQUENCE</scope>
</reference>
<organism evidence="8">
    <name type="scientific">marine sediment metagenome</name>
    <dbReference type="NCBI Taxonomy" id="412755"/>
    <lineage>
        <taxon>unclassified sequences</taxon>
        <taxon>metagenomes</taxon>
        <taxon>ecological metagenomes</taxon>
    </lineage>
</organism>
<dbReference type="EMBL" id="LAZR01001221">
    <property type="protein sequence ID" value="KKN48444.1"/>
    <property type="molecule type" value="Genomic_DNA"/>
</dbReference>
<evidence type="ECO:0000256" key="5">
    <source>
        <dbReference type="ARBA" id="ARBA00022989"/>
    </source>
</evidence>
<sequence>MSIYLYIILAYLLVLTGFNIYRAKKVKTQEEFMVAGRSVKTWVMVFTLICTWIGSGTFIAGAELASKAGFSAIWMPAGAFVGVIFIYFLAGKVRTFGQYTIGDILEERYGPLARLIGSIVIIISFTATVSYQFVAGGFILNVATDGAVPDSTGIIITAIFVLFFTASAGMIAVIYTDLPNGIIIVLACLLSVPFVYLATGGLSGIQQNLDPSYFAVINEQFGANPTLKVAGYFLATMLLLMGVQSMYQKFYSARSPREAKKAVIFWTIGLIFVETVVVVIAVFAYSKLKGQIDLSIPKEGAKVVIMAARSLVPTPVGILLLGAACAVVISTSMNYLLSSSTNITRDIYQRFLKKEASQSSLVALQRIFIVFIGVLAFILAMRMTSVLETAIFAYTIYGVSITPALIAALVWKRTTKAGGLASILSGAVVALFLRVMVDVLPPDKVIEGDPWGIPIIFPALFVSLLSLFGVSFLTKKPKPEELTKFFPEKKKEYQKIG</sequence>
<dbReference type="PANTHER" id="PTHR48086">
    <property type="entry name" value="SODIUM/PROLINE SYMPORTER-RELATED"/>
    <property type="match status" value="1"/>
</dbReference>
<feature type="transmembrane region" description="Helical" evidence="7">
    <location>
        <begin position="182"/>
        <end position="205"/>
    </location>
</feature>
<evidence type="ECO:0000256" key="2">
    <source>
        <dbReference type="ARBA" id="ARBA00006434"/>
    </source>
</evidence>
<evidence type="ECO:0000256" key="7">
    <source>
        <dbReference type="SAM" id="Phobius"/>
    </source>
</evidence>
<evidence type="ECO:0000256" key="3">
    <source>
        <dbReference type="ARBA" id="ARBA00022448"/>
    </source>
</evidence>
<keyword evidence="6 7" id="KW-0472">Membrane</keyword>
<accession>A0A0F9R116</accession>
<feature type="transmembrane region" description="Helical" evidence="7">
    <location>
        <begin position="418"/>
        <end position="435"/>
    </location>
</feature>
<feature type="transmembrane region" description="Helical" evidence="7">
    <location>
        <begin position="42"/>
        <end position="62"/>
    </location>
</feature>
<comment type="similarity">
    <text evidence="2">Belongs to the sodium:solute symporter (SSF) (TC 2.A.21) family.</text>
</comment>
<dbReference type="InterPro" id="IPR038377">
    <property type="entry name" value="Na/Glc_symporter_sf"/>
</dbReference>
<dbReference type="InterPro" id="IPR050277">
    <property type="entry name" value="Sodium:Solute_Symporter"/>
</dbReference>
<evidence type="ECO:0000313" key="8">
    <source>
        <dbReference type="EMBL" id="KKN48444.1"/>
    </source>
</evidence>
<keyword evidence="3" id="KW-0813">Transport</keyword>
<feature type="transmembrane region" description="Helical" evidence="7">
    <location>
        <begin position="225"/>
        <end position="243"/>
    </location>
</feature>
<evidence type="ECO:0000256" key="4">
    <source>
        <dbReference type="ARBA" id="ARBA00022692"/>
    </source>
</evidence>
<evidence type="ECO:0000256" key="1">
    <source>
        <dbReference type="ARBA" id="ARBA00004141"/>
    </source>
</evidence>
<dbReference type="GO" id="GO:0022857">
    <property type="term" value="F:transmembrane transporter activity"/>
    <property type="evidence" value="ECO:0007669"/>
    <property type="project" value="InterPro"/>
</dbReference>
<feature type="transmembrane region" description="Helical" evidence="7">
    <location>
        <begin position="455"/>
        <end position="474"/>
    </location>
</feature>
<dbReference type="InterPro" id="IPR001734">
    <property type="entry name" value="Na/solute_symporter"/>
</dbReference>
<protein>
    <recommendedName>
        <fullName evidence="9">Sodium:solute symporter family protein</fullName>
    </recommendedName>
</protein>